<dbReference type="InterPro" id="IPR053136">
    <property type="entry name" value="UTP_pyrophosphatase-like"/>
</dbReference>
<proteinExistence type="predicted"/>
<dbReference type="CDD" id="cd07344">
    <property type="entry name" value="M48_yhfN_like"/>
    <property type="match status" value="1"/>
</dbReference>
<dbReference type="PANTHER" id="PTHR30399:SF1">
    <property type="entry name" value="UTP PYROPHOSPHATASE"/>
    <property type="match status" value="1"/>
</dbReference>
<dbReference type="STRING" id="1544416.Cocul_00908"/>
<feature type="domain" description="YgjP-like metallopeptidase" evidence="1">
    <location>
        <begin position="74"/>
        <end position="162"/>
    </location>
</feature>
<reference evidence="2 3" key="1">
    <citation type="submission" date="2015-10" db="EMBL/GenBank/DDBJ databases">
        <title>Corynebacteirum lowii and Corynebacterium oculi species nova, derived from human clinical disease and and emended description of Corynebacterium mastiditis.</title>
        <authorList>
            <person name="Bernard K."/>
            <person name="Pacheco A.L."/>
            <person name="Mcdougall C."/>
            <person name="Burtx T."/>
            <person name="Weibe D."/>
            <person name="Tyler S."/>
            <person name="Olson A.B."/>
            <person name="Cnockaert M."/>
            <person name="Eguchi H."/>
            <person name="Kuwahara T."/>
            <person name="Nakayama-Imaohji H."/>
            <person name="Boudewijins M."/>
            <person name="Van Hoecke F."/>
            <person name="Bernier A.-M."/>
            <person name="Vandamme P."/>
        </authorList>
    </citation>
    <scope>NUCLEOTIDE SEQUENCE [LARGE SCALE GENOMIC DNA]</scope>
    <source>
        <strain evidence="2 3">NML 130210</strain>
    </source>
</reference>
<dbReference type="Gene3D" id="3.30.2010.10">
    <property type="entry name" value="Metalloproteases ('zincins'), catalytic domain"/>
    <property type="match status" value="1"/>
</dbReference>
<dbReference type="EMBL" id="LKST01000002">
    <property type="protein sequence ID" value="KQB84111.1"/>
    <property type="molecule type" value="Genomic_DNA"/>
</dbReference>
<name>A0A0Q1DVA8_9CORY</name>
<dbReference type="AlphaFoldDB" id="A0A0Q1DVA8"/>
<dbReference type="RefSeq" id="WP_055122110.1">
    <property type="nucleotide sequence ID" value="NZ_LKST01000002.1"/>
</dbReference>
<dbReference type="Proteomes" id="UP000050517">
    <property type="component" value="Unassembled WGS sequence"/>
</dbReference>
<evidence type="ECO:0000313" key="2">
    <source>
        <dbReference type="EMBL" id="KQB84111.1"/>
    </source>
</evidence>
<dbReference type="PANTHER" id="PTHR30399">
    <property type="entry name" value="UNCHARACTERIZED PROTEIN YGJP"/>
    <property type="match status" value="1"/>
</dbReference>
<dbReference type="PATRIC" id="fig|1544416.3.peg.912"/>
<comment type="caution">
    <text evidence="2">The sequence shown here is derived from an EMBL/GenBank/DDBJ whole genome shotgun (WGS) entry which is preliminary data.</text>
</comment>
<keyword evidence="3" id="KW-1185">Reference proteome</keyword>
<organism evidence="2 3">
    <name type="scientific">Corynebacterium oculi</name>
    <dbReference type="NCBI Taxonomy" id="1544416"/>
    <lineage>
        <taxon>Bacteria</taxon>
        <taxon>Bacillati</taxon>
        <taxon>Actinomycetota</taxon>
        <taxon>Actinomycetes</taxon>
        <taxon>Mycobacteriales</taxon>
        <taxon>Corynebacteriaceae</taxon>
        <taxon>Corynebacterium</taxon>
    </lineage>
</organism>
<accession>A0A0Q1DVA8</accession>
<protein>
    <submittedName>
        <fullName evidence="2">SprT-like family protein</fullName>
    </submittedName>
</protein>
<evidence type="ECO:0000259" key="1">
    <source>
        <dbReference type="Pfam" id="PF01863"/>
    </source>
</evidence>
<dbReference type="InterPro" id="IPR002725">
    <property type="entry name" value="YgjP-like_metallopeptidase"/>
</dbReference>
<dbReference type="Pfam" id="PF01863">
    <property type="entry name" value="YgjP-like"/>
    <property type="match status" value="1"/>
</dbReference>
<dbReference type="OrthoDB" id="9811177at2"/>
<gene>
    <name evidence="2" type="ORF">Cocul_00908</name>
</gene>
<sequence length="183" mass="20488">MSVDYSATPEVEENGGAAGPEVEVIASPRRRKSVQARLVGGRIQVRVPAAMSAAEREKAVARVVASLRRKMRAGYTEAQLRERARRLNAEYLEGRARADSVRWVSNQQHRWGSCTVSTGDIRISDRLRDVPAYVLDAVLIHELVHTFVPGGHSAEFYRWADRAPRAERARGFLEAYQRYGRGG</sequence>
<evidence type="ECO:0000313" key="3">
    <source>
        <dbReference type="Proteomes" id="UP000050517"/>
    </source>
</evidence>